<dbReference type="GO" id="GO:0019632">
    <property type="term" value="P:shikimate metabolic process"/>
    <property type="evidence" value="ECO:0007669"/>
    <property type="project" value="TreeGrafter"/>
</dbReference>
<dbReference type="InterPro" id="IPR046346">
    <property type="entry name" value="Aminoacid_DH-like_N_sf"/>
</dbReference>
<dbReference type="HOGENOM" id="CLU_044063_1_0_1"/>
<dbReference type="Proteomes" id="UP000053617">
    <property type="component" value="Unassembled WGS sequence"/>
</dbReference>
<gene>
    <name evidence="2" type="ORF">Z518_03410</name>
</gene>
<dbReference type="OrthoDB" id="204377at2759"/>
<evidence type="ECO:0000313" key="3">
    <source>
        <dbReference type="Proteomes" id="UP000053617"/>
    </source>
</evidence>
<dbReference type="InterPro" id="IPR036291">
    <property type="entry name" value="NAD(P)-bd_dom_sf"/>
</dbReference>
<reference evidence="2 3" key="1">
    <citation type="submission" date="2015-01" db="EMBL/GenBank/DDBJ databases">
        <title>The Genome Sequence of Rhinocladiella mackenzie CBS 650.93.</title>
        <authorList>
            <consortium name="The Broad Institute Genomics Platform"/>
            <person name="Cuomo C."/>
            <person name="de Hoog S."/>
            <person name="Gorbushina A."/>
            <person name="Stielow B."/>
            <person name="Teixiera M."/>
            <person name="Abouelleil A."/>
            <person name="Chapman S.B."/>
            <person name="Priest M."/>
            <person name="Young S.K."/>
            <person name="Wortman J."/>
            <person name="Nusbaum C."/>
            <person name="Birren B."/>
        </authorList>
    </citation>
    <scope>NUCLEOTIDE SEQUENCE [LARGE SCALE GENOMIC DNA]</scope>
    <source>
        <strain evidence="2 3">CBS 650.93</strain>
    </source>
</reference>
<evidence type="ECO:0000259" key="1">
    <source>
        <dbReference type="Pfam" id="PF08501"/>
    </source>
</evidence>
<dbReference type="GeneID" id="25291481"/>
<protein>
    <recommendedName>
        <fullName evidence="1">Shikimate dehydrogenase substrate binding N-terminal domain-containing protein</fullName>
    </recommendedName>
</protein>
<dbReference type="RefSeq" id="XP_013275889.1">
    <property type="nucleotide sequence ID" value="XM_013420435.1"/>
</dbReference>
<organism evidence="2 3">
    <name type="scientific">Rhinocladiella mackenziei CBS 650.93</name>
    <dbReference type="NCBI Taxonomy" id="1442369"/>
    <lineage>
        <taxon>Eukaryota</taxon>
        <taxon>Fungi</taxon>
        <taxon>Dikarya</taxon>
        <taxon>Ascomycota</taxon>
        <taxon>Pezizomycotina</taxon>
        <taxon>Eurotiomycetes</taxon>
        <taxon>Chaetothyriomycetidae</taxon>
        <taxon>Chaetothyriales</taxon>
        <taxon>Herpotrichiellaceae</taxon>
        <taxon>Rhinocladiella</taxon>
    </lineage>
</organism>
<feature type="domain" description="Shikimate dehydrogenase substrate binding N-terminal" evidence="1">
    <location>
        <begin position="14"/>
        <end position="92"/>
    </location>
</feature>
<dbReference type="SUPFAM" id="SSF53223">
    <property type="entry name" value="Aminoacid dehydrogenase-like, N-terminal domain"/>
    <property type="match status" value="1"/>
</dbReference>
<dbReference type="AlphaFoldDB" id="A0A0D2HDW4"/>
<dbReference type="InterPro" id="IPR022893">
    <property type="entry name" value="Shikimate_DH_fam"/>
</dbReference>
<keyword evidence="3" id="KW-1185">Reference proteome</keyword>
<dbReference type="EMBL" id="KN847476">
    <property type="protein sequence ID" value="KIX08753.1"/>
    <property type="molecule type" value="Genomic_DNA"/>
</dbReference>
<dbReference type="SUPFAM" id="SSF51735">
    <property type="entry name" value="NAD(P)-binding Rossmann-fold domains"/>
    <property type="match status" value="1"/>
</dbReference>
<accession>A0A0D2HDW4</accession>
<evidence type="ECO:0000313" key="2">
    <source>
        <dbReference type="EMBL" id="KIX08753.1"/>
    </source>
</evidence>
<proteinExistence type="predicted"/>
<dbReference type="GO" id="GO:0004764">
    <property type="term" value="F:shikimate 3-dehydrogenase (NADP+) activity"/>
    <property type="evidence" value="ECO:0007669"/>
    <property type="project" value="InterPro"/>
</dbReference>
<dbReference type="InterPro" id="IPR013708">
    <property type="entry name" value="Shikimate_DH-bd_N"/>
</dbReference>
<dbReference type="Gene3D" id="3.40.50.10860">
    <property type="entry name" value="Leucine Dehydrogenase, chain A, domain 1"/>
    <property type="match status" value="1"/>
</dbReference>
<dbReference type="Gene3D" id="3.40.50.720">
    <property type="entry name" value="NAD(P)-binding Rossmann-like Domain"/>
    <property type="match status" value="1"/>
</dbReference>
<sequence>MGVSDARHRLYIAGGPGGSSIAPPAHEFIARSLGKDWTMDFLQLNSPTEVIEIYRRPDFRGGVVTMPHKRSIIPMIDEVDNYVRALSACNLIYPDLKGRLCGTNTDWIGISESILVHEQEHLPGRIALVYGAGGAARAAIYALLQILKCSQVYVINRDSKEVEDQVADVSKYNRTASLNVLHIQTVNRASTLSSPHFIVSTVPDQDAITEAEAEARKILVEFLSRESKGLLVDMCYHPLRTRNVQLAEENGWRTVNGIEVIGYQLKTQWSFFGSPEIPDRAAEFLQALAKDYDSRNVHDH</sequence>
<dbReference type="GO" id="GO:0009423">
    <property type="term" value="P:chorismate biosynthetic process"/>
    <property type="evidence" value="ECO:0007669"/>
    <property type="project" value="TreeGrafter"/>
</dbReference>
<name>A0A0D2HDW4_9EURO</name>
<dbReference type="PANTHER" id="PTHR21089:SF26">
    <property type="entry name" value="AROM POLYPEPTIDE, PUTATIVE-RELATED"/>
    <property type="match status" value="1"/>
</dbReference>
<dbReference type="VEuPathDB" id="FungiDB:Z518_03410"/>
<dbReference type="STRING" id="1442369.A0A0D2HDW4"/>
<dbReference type="Pfam" id="PF08501">
    <property type="entry name" value="Shikimate_dh_N"/>
    <property type="match status" value="1"/>
</dbReference>
<dbReference type="PANTHER" id="PTHR21089">
    <property type="entry name" value="SHIKIMATE DEHYDROGENASE"/>
    <property type="match status" value="1"/>
</dbReference>